<organism evidence="1 2">
    <name type="scientific">Persicimonas caeni</name>
    <dbReference type="NCBI Taxonomy" id="2292766"/>
    <lineage>
        <taxon>Bacteria</taxon>
        <taxon>Deltaproteobacteria</taxon>
        <taxon>Bradymonadales</taxon>
        <taxon>Bradymonadaceae</taxon>
        <taxon>Persicimonas</taxon>
    </lineage>
</organism>
<dbReference type="OrthoDB" id="9780724at2"/>
<evidence type="ECO:0000313" key="2">
    <source>
        <dbReference type="Proteomes" id="UP000315995"/>
    </source>
</evidence>
<proteinExistence type="predicted"/>
<name>A0A4Y6PPD5_PERCE</name>
<dbReference type="RefSeq" id="WP_141196702.1">
    <property type="nucleotide sequence ID" value="NZ_CP041186.1"/>
</dbReference>
<reference evidence="1 2" key="1">
    <citation type="submission" date="2019-06" db="EMBL/GenBank/DDBJ databases">
        <title>Persicimonas caeni gen. nov., sp. nov., a predatory bacterium isolated from solar saltern.</title>
        <authorList>
            <person name="Wang S."/>
        </authorList>
    </citation>
    <scope>NUCLEOTIDE SEQUENCE [LARGE SCALE GENOMIC DNA]</scope>
    <source>
        <strain evidence="1 2">YN101</strain>
    </source>
</reference>
<dbReference type="EMBL" id="CP041186">
    <property type="protein sequence ID" value="QDG50206.1"/>
    <property type="molecule type" value="Genomic_DNA"/>
</dbReference>
<keyword evidence="1" id="KW-0695">RNA-directed DNA polymerase</keyword>
<protein>
    <submittedName>
        <fullName evidence="1">RNA-directed DNA polymerase</fullName>
    </submittedName>
</protein>
<sequence length="549" mass="61763">MSRRAPTLDSLLRSGYFPKELPPAFTTAPFANAFAEKDIDEEFFGITNASDPNAVANRFKGASATRPAQHFLALRNGGRRRLEVPNPASFYWLAKEISAGWHELWAKIGRSQLSISAPQVNDDSSRAVTPQSPGNKRPEIRAQRFCYGTILFECDIASYYPSIYTHSIPWVLHGKEKAKSNKNGLKLLGNRLDKLCQNCQRRQTRGIPVGPDTSLIISELLLSEVDVRLSELDELRGGMRFYDDFELVCETDDDANLLRSSIEDALEWLELEVNNRKCRIERLPVELDPPWRRELRRWEAKKRSGPSIRGVNKLNPQELLDFWDTTTALQGDAPHDPVIKEAIVRLSLRDGLAVRPSRRYQKFLASALRLQPALARPAFTELLRIKKHGCLDADLLNDVLSHRVKRFAQTRATNEVAWSVWGALALDVSLGEECGQILADVDDAFVALLSLIAREKGLITGLGRIERWKSWCTAESLKDENWLGCYQIAKSGLIDGVDNSILESQHYSSQLRAADVDFVDIDDFDDIDALIAKLNLKRLARELDGGGQS</sequence>
<gene>
    <name evidence="1" type="ORF">FIV42_05520</name>
</gene>
<evidence type="ECO:0000313" key="1">
    <source>
        <dbReference type="EMBL" id="QDG50206.1"/>
    </source>
</evidence>
<dbReference type="AlphaFoldDB" id="A0A4Y6PPD5"/>
<dbReference type="CDD" id="cd01646">
    <property type="entry name" value="RT_Bac_retron_I"/>
    <property type="match status" value="1"/>
</dbReference>
<keyword evidence="2" id="KW-1185">Reference proteome</keyword>
<keyword evidence="1" id="KW-0808">Transferase</keyword>
<dbReference type="Proteomes" id="UP000315995">
    <property type="component" value="Chromosome"/>
</dbReference>
<keyword evidence="1" id="KW-0548">Nucleotidyltransferase</keyword>
<accession>A0A4Y6PPD5</accession>
<dbReference type="GO" id="GO:0003964">
    <property type="term" value="F:RNA-directed DNA polymerase activity"/>
    <property type="evidence" value="ECO:0007669"/>
    <property type="project" value="UniProtKB-KW"/>
</dbReference>
<accession>A0A5B8Y1Y9</accession>